<feature type="region of interest" description="Disordered" evidence="2">
    <location>
        <begin position="12"/>
        <end position="38"/>
    </location>
</feature>
<dbReference type="Proteomes" id="UP000663846">
    <property type="component" value="Unassembled WGS sequence"/>
</dbReference>
<evidence type="ECO:0000256" key="2">
    <source>
        <dbReference type="SAM" id="MobiDB-lite"/>
    </source>
</evidence>
<sequence length="681" mass="76583">MNFKGLLRALKRKTTGRDSPVGPSRPNTPLPNNDQDVEHGRVPSFALSALVLNPFVPTPETSMHEQRPLGPTTTNHDAWSNLTSFSAILNRSYLFSPIAAVIDNLNWFIRAHENVITARAEYEALRTQLNGLFKDLCIHLSGDAPPIVTDSMLNLCEAIQTELQNIYGTQDRNVISRYLQADQAADDIMECYRRIQGLLGRLNLNANLSIWRAVDDLKTETLLKDISPVRSASYDSVEASSVRRRECTVKTREQVLMDLNTWKANLDGEKICWMSGMAGTGKTTIANTLCKSLNSSHELGASFFCTRLLPECRNVNFIMPTIAYELARFSRPFRSALSQALERNPDLHAKALRTQFERMILQPLRDVAHALPKNVVVVIDALDECSDNDGVERILQVLLEYASDLPIKFLVSSRPEPHIRERISRSDMKIQLTLHELEKKVVKADIETYLREELASVSPTESQISALVERAGCLFIYAATVVRYIKSGKSQSRLNTVLNAPNYGTNSPNSTKEIDGLYETVLMSGLNESDLEPLEKEQIELVLHTVICSQEPLTVDAIAGILRLSRADIQDALRPWWSILHISESDTTHKVSTLHASFSDYMLDSSRSKQFACNAEVHNGKLAELCFKRIEQNQPQFNVCDLTSSYVFDEDVRDLAERVDQAIPLDLLYACQYWAAHLYLG</sequence>
<dbReference type="EMBL" id="CAJMWS010000208">
    <property type="protein sequence ID" value="CAE6379104.1"/>
    <property type="molecule type" value="Genomic_DNA"/>
</dbReference>
<dbReference type="PROSITE" id="PS50837">
    <property type="entry name" value="NACHT"/>
    <property type="match status" value="1"/>
</dbReference>
<gene>
    <name evidence="4" type="ORF">RDB_LOCUS32656</name>
</gene>
<protein>
    <recommendedName>
        <fullName evidence="3">NACHT domain-containing protein</fullName>
    </recommendedName>
</protein>
<feature type="domain" description="NACHT" evidence="3">
    <location>
        <begin position="270"/>
        <end position="415"/>
    </location>
</feature>
<dbReference type="InterPro" id="IPR007111">
    <property type="entry name" value="NACHT_NTPase"/>
</dbReference>
<dbReference type="InterPro" id="IPR056884">
    <property type="entry name" value="NPHP3-like_N"/>
</dbReference>
<dbReference type="Pfam" id="PF24883">
    <property type="entry name" value="NPHP3_N"/>
    <property type="match status" value="1"/>
</dbReference>
<dbReference type="InterPro" id="IPR027417">
    <property type="entry name" value="P-loop_NTPase"/>
</dbReference>
<reference evidence="4" key="1">
    <citation type="submission" date="2021-01" db="EMBL/GenBank/DDBJ databases">
        <authorList>
            <person name="Kaushik A."/>
        </authorList>
    </citation>
    <scope>NUCLEOTIDE SEQUENCE</scope>
    <source>
        <strain evidence="4">AG1-1C</strain>
    </source>
</reference>
<evidence type="ECO:0000313" key="5">
    <source>
        <dbReference type="Proteomes" id="UP000663846"/>
    </source>
</evidence>
<dbReference type="AlphaFoldDB" id="A0A8H2ZZE2"/>
<proteinExistence type="predicted"/>
<evidence type="ECO:0000259" key="3">
    <source>
        <dbReference type="PROSITE" id="PS50837"/>
    </source>
</evidence>
<name>A0A8H2ZZE2_9AGAM</name>
<dbReference type="PANTHER" id="PTHR10039">
    <property type="entry name" value="AMELOGENIN"/>
    <property type="match status" value="1"/>
</dbReference>
<evidence type="ECO:0000256" key="1">
    <source>
        <dbReference type="ARBA" id="ARBA00022737"/>
    </source>
</evidence>
<dbReference type="Gene3D" id="3.40.50.300">
    <property type="entry name" value="P-loop containing nucleotide triphosphate hydrolases"/>
    <property type="match status" value="1"/>
</dbReference>
<dbReference type="PANTHER" id="PTHR10039:SF17">
    <property type="entry name" value="FUNGAL STAND N-TERMINAL GOODBYE DOMAIN-CONTAINING PROTEIN-RELATED"/>
    <property type="match status" value="1"/>
</dbReference>
<organism evidence="4 5">
    <name type="scientific">Rhizoctonia solani</name>
    <dbReference type="NCBI Taxonomy" id="456999"/>
    <lineage>
        <taxon>Eukaryota</taxon>
        <taxon>Fungi</taxon>
        <taxon>Dikarya</taxon>
        <taxon>Basidiomycota</taxon>
        <taxon>Agaricomycotina</taxon>
        <taxon>Agaricomycetes</taxon>
        <taxon>Cantharellales</taxon>
        <taxon>Ceratobasidiaceae</taxon>
        <taxon>Rhizoctonia</taxon>
    </lineage>
</organism>
<accession>A0A8H2ZZE2</accession>
<evidence type="ECO:0000313" key="4">
    <source>
        <dbReference type="EMBL" id="CAE6379104.1"/>
    </source>
</evidence>
<dbReference type="SUPFAM" id="SSF52540">
    <property type="entry name" value="P-loop containing nucleoside triphosphate hydrolases"/>
    <property type="match status" value="1"/>
</dbReference>
<comment type="caution">
    <text evidence="4">The sequence shown here is derived from an EMBL/GenBank/DDBJ whole genome shotgun (WGS) entry which is preliminary data.</text>
</comment>
<feature type="compositionally biased region" description="Polar residues" evidence="2">
    <location>
        <begin position="25"/>
        <end position="34"/>
    </location>
</feature>
<keyword evidence="1" id="KW-0677">Repeat</keyword>